<dbReference type="AlphaFoldDB" id="A0A7R9TJX7"/>
<organism evidence="5">
    <name type="scientific">Prasinoderma coloniale</name>
    <dbReference type="NCBI Taxonomy" id="156133"/>
    <lineage>
        <taxon>Eukaryota</taxon>
        <taxon>Viridiplantae</taxon>
        <taxon>Prasinodermophyta</taxon>
        <taxon>Prasinodermophyceae</taxon>
        <taxon>Prasinodermales</taxon>
        <taxon>Prasinodermaceae</taxon>
        <taxon>Prasinoderma</taxon>
    </lineage>
</organism>
<reference evidence="5" key="1">
    <citation type="submission" date="2021-01" db="EMBL/GenBank/DDBJ databases">
        <authorList>
            <person name="Corre E."/>
            <person name="Pelletier E."/>
            <person name="Niang G."/>
            <person name="Scheremetjew M."/>
            <person name="Finn R."/>
            <person name="Kale V."/>
            <person name="Holt S."/>
            <person name="Cochrane G."/>
            <person name="Meng A."/>
            <person name="Brown T."/>
            <person name="Cohen L."/>
        </authorList>
    </citation>
    <scope>NUCLEOTIDE SEQUENCE</scope>
    <source>
        <strain evidence="5">CCMP1413</strain>
    </source>
</reference>
<dbReference type="InterPro" id="IPR011990">
    <property type="entry name" value="TPR-like_helical_dom_sf"/>
</dbReference>
<evidence type="ECO:0008006" key="6">
    <source>
        <dbReference type="Google" id="ProtNLM"/>
    </source>
</evidence>
<evidence type="ECO:0000313" key="5">
    <source>
        <dbReference type="EMBL" id="CAD8237757.1"/>
    </source>
</evidence>
<dbReference type="PANTHER" id="PTHR45641:SF19">
    <property type="entry name" value="NEPHROCYSTIN-3"/>
    <property type="match status" value="1"/>
</dbReference>
<sequence>MATLHAKNSMPTPVARKRGHDDGAEAGVTNEGAAKIPEGTRRVAPLPARPPRGTVRCAARGHKFSEGEVENMLIYIFKAVPLSCYEANPACMYSEAFWRGAIEANFIAEGRTATSVAQFARRVLKGYVEKHYDDSEGKKPETALRTRKRKTSAGPAPTQAPHSKPGKRTRRAKSTQPSRFERNVSGQEVLAPAEAVDSHAQAQLEALQQELREATLAKSEAERRLRAERAQSDRRAIRDARTLASLDAEQRRTKAELAKVRAALLLHAPHCPEALSDGTCARTMRWPYVPGARAARARGEEPASGQGDEQLRQGPLASLEEVLRLLRAEAEPSNEAIANTLDYIGEVQERQGALDPALASYEEVLRLRRAAVKKPSDGAIAAALENIGFVQGKLGALETARKKHQEALDIRRKALGDDHPRVALSLLNISDACNKMGRHDEALAAAEESMRISRAALPFLASAADVRDVRHNLGIAINNAGEALHGLGRFDEAIAKCEEALDVYAVVGLRDDHEHPTQARDLLGRAKRGEGPECFEGGDSGQDEEQATDGATPCAVEPVEQVLAQ</sequence>
<dbReference type="SUPFAM" id="SSF48452">
    <property type="entry name" value="TPR-like"/>
    <property type="match status" value="2"/>
</dbReference>
<feature type="region of interest" description="Disordered" evidence="4">
    <location>
        <begin position="1"/>
        <end position="36"/>
    </location>
</feature>
<protein>
    <recommendedName>
        <fullName evidence="6">Kinesin light chain</fullName>
    </recommendedName>
</protein>
<feature type="compositionally biased region" description="Basic residues" evidence="4">
    <location>
        <begin position="164"/>
        <end position="173"/>
    </location>
</feature>
<feature type="region of interest" description="Disordered" evidence="4">
    <location>
        <begin position="517"/>
        <end position="557"/>
    </location>
</feature>
<dbReference type="Pfam" id="PF13424">
    <property type="entry name" value="TPR_12"/>
    <property type="match status" value="1"/>
</dbReference>
<feature type="region of interest" description="Disordered" evidence="4">
    <location>
        <begin position="133"/>
        <end position="185"/>
    </location>
</feature>
<evidence type="ECO:0000256" key="2">
    <source>
        <dbReference type="ARBA" id="ARBA00022803"/>
    </source>
</evidence>
<proteinExistence type="predicted"/>
<keyword evidence="3" id="KW-0175">Coiled coil</keyword>
<dbReference type="Gene3D" id="1.25.40.10">
    <property type="entry name" value="Tetratricopeptide repeat domain"/>
    <property type="match status" value="1"/>
</dbReference>
<evidence type="ECO:0000256" key="3">
    <source>
        <dbReference type="SAM" id="Coils"/>
    </source>
</evidence>
<evidence type="ECO:0000256" key="1">
    <source>
        <dbReference type="ARBA" id="ARBA00022737"/>
    </source>
</evidence>
<feature type="compositionally biased region" description="Basic and acidic residues" evidence="4">
    <location>
        <begin position="133"/>
        <end position="144"/>
    </location>
</feature>
<dbReference type="InterPro" id="IPR019734">
    <property type="entry name" value="TPR_rpt"/>
</dbReference>
<accession>A0A7R9TJX7</accession>
<name>A0A7R9TJX7_9VIRI</name>
<evidence type="ECO:0000256" key="4">
    <source>
        <dbReference type="SAM" id="MobiDB-lite"/>
    </source>
</evidence>
<dbReference type="PANTHER" id="PTHR45641">
    <property type="entry name" value="TETRATRICOPEPTIDE REPEAT PROTEIN (AFU_ORTHOLOGUE AFUA_6G03870)"/>
    <property type="match status" value="1"/>
</dbReference>
<keyword evidence="2" id="KW-0802">TPR repeat</keyword>
<feature type="compositionally biased region" description="Basic and acidic residues" evidence="4">
    <location>
        <begin position="517"/>
        <end position="531"/>
    </location>
</feature>
<feature type="coiled-coil region" evidence="3">
    <location>
        <begin position="197"/>
        <end position="263"/>
    </location>
</feature>
<dbReference type="SMART" id="SM00028">
    <property type="entry name" value="TPR"/>
    <property type="match status" value="4"/>
</dbReference>
<dbReference type="EMBL" id="HBDZ01006975">
    <property type="protein sequence ID" value="CAD8237757.1"/>
    <property type="molecule type" value="Transcribed_RNA"/>
</dbReference>
<keyword evidence="1" id="KW-0677">Repeat</keyword>
<gene>
    <name evidence="5" type="ORF">PCOL08062_LOCUS5329</name>
</gene>